<comment type="domain">
    <text evidence="7">Comprises of two domains. The C-terminal domain contains the binding site for glutamine and catalyzes the hydrolysis of this substrate to glutamate and ammonia. The N-terminal domain is anticipated to bind ATP and hydrogenobyrinate and catalyzes the ultimate synthesis of the diamide product. The ammonia produced via the glutaminase domain is probably translocated to the adjacent domain via a molecular tunnel, where it reacts with an activated intermediate.</text>
</comment>
<dbReference type="NCBIfam" id="NF005915">
    <property type="entry name" value="PRK07908.1"/>
    <property type="match status" value="1"/>
</dbReference>
<dbReference type="GO" id="GO:0042242">
    <property type="term" value="F:cobyrinic acid a,c-diamide synthase activity"/>
    <property type="evidence" value="ECO:0007669"/>
    <property type="project" value="InterPro"/>
</dbReference>
<dbReference type="InterPro" id="IPR004839">
    <property type="entry name" value="Aminotransferase_I/II_large"/>
</dbReference>
<dbReference type="EC" id="6.3.5.9" evidence="7"/>
<dbReference type="Pfam" id="PF00155">
    <property type="entry name" value="Aminotran_1_2"/>
    <property type="match status" value="1"/>
</dbReference>
<dbReference type="GO" id="GO:0030170">
    <property type="term" value="F:pyridoxal phosphate binding"/>
    <property type="evidence" value="ECO:0007669"/>
    <property type="project" value="InterPro"/>
</dbReference>
<dbReference type="InterPro" id="IPR015421">
    <property type="entry name" value="PyrdxlP-dep_Trfase_major"/>
</dbReference>
<dbReference type="InterPro" id="IPR011698">
    <property type="entry name" value="GATase_3"/>
</dbReference>
<comment type="similarity">
    <text evidence="7">Belongs to the CobB/CbiA family.</text>
</comment>
<dbReference type="Gene3D" id="3.40.50.300">
    <property type="entry name" value="P-loop containing nucleotide triphosphate hydrolases"/>
    <property type="match status" value="2"/>
</dbReference>
<keyword evidence="7" id="KW-0169">Cobalamin biosynthesis</keyword>
<dbReference type="InterPro" id="IPR029062">
    <property type="entry name" value="Class_I_gatase-like"/>
</dbReference>
<dbReference type="EMBL" id="MBQD01000021">
    <property type="protein sequence ID" value="OCL33837.1"/>
    <property type="molecule type" value="Genomic_DNA"/>
</dbReference>
<dbReference type="InterPro" id="IPR004838">
    <property type="entry name" value="NHTrfase_class1_PyrdxlP-BS"/>
</dbReference>
<comment type="pathway">
    <text evidence="7">Cofactor biosynthesis; adenosylcobalamin biosynthesis; cob(II)yrinate a,c-diamide from precorrin-2 (aerobic route): step 9/10.</text>
</comment>
<dbReference type="PROSITE" id="PS00105">
    <property type="entry name" value="AA_TRANSFER_CLASS_1"/>
    <property type="match status" value="1"/>
</dbReference>
<dbReference type="AlphaFoldDB" id="A0A1C0AM06"/>
<evidence type="ECO:0000256" key="6">
    <source>
        <dbReference type="ARBA" id="ARBA00022962"/>
    </source>
</evidence>
<dbReference type="CDD" id="cd05388">
    <property type="entry name" value="CobB_N"/>
    <property type="match status" value="1"/>
</dbReference>
<dbReference type="InterPro" id="IPR015422">
    <property type="entry name" value="PyrdxlP-dep_Trfase_small"/>
</dbReference>
<sequence>MVSRLVIAAPSSGQGKTTVATGLMAALRARGLEVAPFKVGPDYIDPGYHGLATGRPGRNLDPFLCGEERIGALFAHGAAGADVAVIEGVMGLFDGRLGTGGFGSTAHVARLLDAPVVLVIDARHTSRSVGAVALGMARFDPRVRVAGVILNQVGSVRHAAEARAAVEEVGLPVLGVLPKALDIEAPSRHLGLVPVAERDDSRVAAMGDVVAAHVDVAALLAVAAAAPALDVVAWDPAREVSPPSDRRPVVAVAGGRAFTFRYPETDELLAAAGCRVVEFDPLVDSALPAGTAGLWLGGGFPEVYAGELAANEALMTEIRESVAGGLPTIAECAGLLYLCRSLDGRPMVGAVEADAAMGPRLTMGYRVAVSDRPTLLGRTGEEVTGHEFHRTTVTLAGAAKSAWLLDGRADGVAGENLHASYLHVHWAGHPQVAQRFADAVHRYPALGAGEGLSRWHDSTRTRALTRPDFDVESCHLLKPNPPPGPEPDLLHHGDRDLAPGLIDLAVNVRVPTTPAWLAEEIFGDIDLAAYPDPTPARDALAAHHGVDPAMVLPVAGAAEAFTLIARALPGDALIVHPQFTEPEAALRAAGRDPRRHVLSRDTGFRLIPSQVPAGELTIVGNPTNPTGVLHRADDLAALPAATLVVDEAFMDAVPGEPETLIAPSMPGRLVLRSLTKTWGLAGLRIGYVVGDPALIERLAAQQPPWSVSTPAIRAAMACTSARATAEAARLADEAVVAREDLAVRLTDVGVAVVPGRAPFVLADTTALSASSLRGPLAERGFAVRRGETFPGLGPTWLRFAVRTPDVHRRLATALAELGGHP</sequence>
<accession>A0A1C0AM06</accession>
<feature type="domain" description="Aminotransferase class I/classII large" evidence="8">
    <location>
        <begin position="526"/>
        <end position="814"/>
    </location>
</feature>
<feature type="domain" description="CobQ/CobB/MinD/ParA nucleotide binding" evidence="9">
    <location>
        <begin position="5"/>
        <end position="190"/>
    </location>
</feature>
<dbReference type="PANTHER" id="PTHR43873">
    <property type="entry name" value="COBYRINATE A,C-DIAMIDE SYNTHASE"/>
    <property type="match status" value="1"/>
</dbReference>
<dbReference type="UniPathway" id="UPA00148">
    <property type="reaction ID" value="UER00220"/>
</dbReference>
<dbReference type="InterPro" id="IPR004484">
    <property type="entry name" value="CbiA/CobB_synth"/>
</dbReference>
<evidence type="ECO:0000259" key="8">
    <source>
        <dbReference type="Pfam" id="PF00155"/>
    </source>
</evidence>
<dbReference type="Pfam" id="PF01656">
    <property type="entry name" value="CbiA"/>
    <property type="match status" value="1"/>
</dbReference>
<dbReference type="InterPro" id="IPR027417">
    <property type="entry name" value="P-loop_NTPase"/>
</dbReference>
<dbReference type="Gene3D" id="3.90.1150.10">
    <property type="entry name" value="Aspartate Aminotransferase, domain 1"/>
    <property type="match status" value="1"/>
</dbReference>
<keyword evidence="12" id="KW-1185">Reference proteome</keyword>
<dbReference type="GO" id="GO:0043802">
    <property type="term" value="F:hydrogenobyrinic acid a,c-diamide synthase (glutamine-hydrolysing) activity"/>
    <property type="evidence" value="ECO:0007669"/>
    <property type="project" value="UniProtKB-UniRule"/>
</dbReference>
<keyword evidence="3 7" id="KW-0547">Nucleotide-binding</keyword>
<dbReference type="PANTHER" id="PTHR43873:SF1">
    <property type="entry name" value="COBYRINATE A,C-DIAMIDE SYNTHASE"/>
    <property type="match status" value="1"/>
</dbReference>
<feature type="domain" description="CobB/CobQ-like glutamine amidotransferase" evidence="10">
    <location>
        <begin position="251"/>
        <end position="429"/>
    </location>
</feature>
<keyword evidence="4 7" id="KW-0067">ATP-binding</keyword>
<dbReference type="Gene3D" id="3.40.50.880">
    <property type="match status" value="1"/>
</dbReference>
<gene>
    <name evidence="7" type="primary">cobB</name>
    <name evidence="11" type="ORF">BCR15_04170</name>
</gene>
<dbReference type="GO" id="GO:0009236">
    <property type="term" value="P:cobalamin biosynthetic process"/>
    <property type="evidence" value="ECO:0007669"/>
    <property type="project" value="UniProtKB-UniRule"/>
</dbReference>
<dbReference type="HAMAP" id="MF_00027">
    <property type="entry name" value="CobB_CbiA"/>
    <property type="match status" value="1"/>
</dbReference>
<comment type="caution">
    <text evidence="11">The sequence shown here is derived from an EMBL/GenBank/DDBJ whole genome shotgun (WGS) entry which is preliminary data.</text>
</comment>
<dbReference type="NCBIfam" id="TIGR00379">
    <property type="entry name" value="cobB"/>
    <property type="match status" value="1"/>
</dbReference>
<proteinExistence type="inferred from homology"/>
<dbReference type="GO" id="GO:0005524">
    <property type="term" value="F:ATP binding"/>
    <property type="evidence" value="ECO:0007669"/>
    <property type="project" value="UniProtKB-UniRule"/>
</dbReference>
<keyword evidence="6 7" id="KW-0315">Glutamine amidotransferase</keyword>
<comment type="catalytic activity">
    <reaction evidence="7">
        <text>hydrogenobyrinate + 2 L-glutamine + 2 ATP + 2 H2O = hydrogenobyrinate a,c-diamide + 2 L-glutamate + 2 ADP + 2 phosphate + 2 H(+)</text>
        <dbReference type="Rhea" id="RHEA:12544"/>
        <dbReference type="ChEBI" id="CHEBI:15377"/>
        <dbReference type="ChEBI" id="CHEBI:15378"/>
        <dbReference type="ChEBI" id="CHEBI:29985"/>
        <dbReference type="ChEBI" id="CHEBI:30616"/>
        <dbReference type="ChEBI" id="CHEBI:43474"/>
        <dbReference type="ChEBI" id="CHEBI:58359"/>
        <dbReference type="ChEBI" id="CHEBI:77873"/>
        <dbReference type="ChEBI" id="CHEBI:77874"/>
        <dbReference type="ChEBI" id="CHEBI:456216"/>
        <dbReference type="EC" id="6.3.5.9"/>
    </reaction>
</comment>
<dbReference type="SUPFAM" id="SSF53383">
    <property type="entry name" value="PLP-dependent transferases"/>
    <property type="match status" value="1"/>
</dbReference>
<feature type="active site" description="Nucleophile" evidence="7">
    <location>
        <position position="332"/>
    </location>
</feature>
<reference evidence="12" key="1">
    <citation type="submission" date="2016-07" db="EMBL/GenBank/DDBJ databases">
        <authorList>
            <person name="Florea S."/>
            <person name="Webb J.S."/>
            <person name="Jaromczyk J."/>
            <person name="Schardl C.L."/>
        </authorList>
    </citation>
    <scope>NUCLEOTIDE SEQUENCE [LARGE SCALE GENOMIC DNA]</scope>
    <source>
        <strain evidence="12">IPBSL-7</strain>
    </source>
</reference>
<name>A0A1C0AM06_9ACTN</name>
<dbReference type="CDD" id="cd03130">
    <property type="entry name" value="GATase1_CobB"/>
    <property type="match status" value="1"/>
</dbReference>
<evidence type="ECO:0000259" key="10">
    <source>
        <dbReference type="Pfam" id="PF07685"/>
    </source>
</evidence>
<dbReference type="InterPro" id="IPR002586">
    <property type="entry name" value="CobQ/CobB/MinD/ParA_Nub-bd_dom"/>
</dbReference>
<dbReference type="Gene3D" id="3.40.640.10">
    <property type="entry name" value="Type I PLP-dependent aspartate aminotransferase-like (Major domain)"/>
    <property type="match status" value="1"/>
</dbReference>
<dbReference type="CDD" id="cd00609">
    <property type="entry name" value="AAT_like"/>
    <property type="match status" value="1"/>
</dbReference>
<evidence type="ECO:0000256" key="3">
    <source>
        <dbReference type="ARBA" id="ARBA00022741"/>
    </source>
</evidence>
<dbReference type="PROSITE" id="PS51274">
    <property type="entry name" value="GATASE_COBBQ"/>
    <property type="match status" value="1"/>
</dbReference>
<dbReference type="InterPro" id="IPR015424">
    <property type="entry name" value="PyrdxlP-dep_Trfase"/>
</dbReference>
<feature type="site" description="Increases nucleophilicity of active site Cys" evidence="7">
    <location>
        <position position="423"/>
    </location>
</feature>
<evidence type="ECO:0000256" key="5">
    <source>
        <dbReference type="ARBA" id="ARBA00022842"/>
    </source>
</evidence>
<dbReference type="Proteomes" id="UP000093501">
    <property type="component" value="Unassembled WGS sequence"/>
</dbReference>
<comment type="function">
    <text evidence="7">Catalyzes the ATP-dependent amidation of the two carboxylate groups at positions a and c of hydrogenobyrinate, using either L-glutamine or ammonia as the nitrogen source.</text>
</comment>
<evidence type="ECO:0000256" key="2">
    <source>
        <dbReference type="ARBA" id="ARBA00022598"/>
    </source>
</evidence>
<comment type="cofactor">
    <cofactor evidence="1 7">
        <name>Mg(2+)</name>
        <dbReference type="ChEBI" id="CHEBI:18420"/>
    </cofactor>
</comment>
<keyword evidence="2 7" id="KW-0436">Ligase</keyword>
<evidence type="ECO:0000256" key="7">
    <source>
        <dbReference type="HAMAP-Rule" id="MF_00027"/>
    </source>
</evidence>
<dbReference type="SUPFAM" id="SSF52317">
    <property type="entry name" value="Class I glutamine amidotransferase-like"/>
    <property type="match status" value="1"/>
</dbReference>
<evidence type="ECO:0000256" key="4">
    <source>
        <dbReference type="ARBA" id="ARBA00022840"/>
    </source>
</evidence>
<organism evidence="11 12">
    <name type="scientific">Tessaracoccus lapidicaptus</name>
    <dbReference type="NCBI Taxonomy" id="1427523"/>
    <lineage>
        <taxon>Bacteria</taxon>
        <taxon>Bacillati</taxon>
        <taxon>Actinomycetota</taxon>
        <taxon>Actinomycetes</taxon>
        <taxon>Propionibacteriales</taxon>
        <taxon>Propionibacteriaceae</taxon>
        <taxon>Tessaracoccus</taxon>
    </lineage>
</organism>
<evidence type="ECO:0000256" key="1">
    <source>
        <dbReference type="ARBA" id="ARBA00001946"/>
    </source>
</evidence>
<keyword evidence="5 7" id="KW-0460">Magnesium</keyword>
<protein>
    <recommendedName>
        <fullName evidence="7">Hydrogenobyrinate a,c-diamide synthase</fullName>
        <ecNumber evidence="7">6.3.5.9</ecNumber>
    </recommendedName>
    <alternativeName>
        <fullName evidence="7">Hydrogenobyrinic acid a,c-diamide synthase</fullName>
    </alternativeName>
</protein>
<dbReference type="NCBIfam" id="NF002204">
    <property type="entry name" value="PRK01077.1"/>
    <property type="match status" value="1"/>
</dbReference>
<dbReference type="RefSeq" id="WP_068751595.1">
    <property type="nucleotide sequence ID" value="NZ_LR214441.1"/>
</dbReference>
<evidence type="ECO:0000259" key="9">
    <source>
        <dbReference type="Pfam" id="PF01656"/>
    </source>
</evidence>
<comment type="miscellaneous">
    <text evidence="7">The a and c carboxylates of hydrogenobyrinate are activated for nucleophilic attack via formation of a phosphorylated intermediate by ATP. CobB catalyzes first the amidation of the c-carboxylate, and then that of the a-carboxylate.</text>
</comment>
<evidence type="ECO:0000313" key="11">
    <source>
        <dbReference type="EMBL" id="OCL33837.1"/>
    </source>
</evidence>
<dbReference type="SUPFAM" id="SSF52540">
    <property type="entry name" value="P-loop containing nucleoside triphosphate hydrolases"/>
    <property type="match status" value="1"/>
</dbReference>
<evidence type="ECO:0000313" key="12">
    <source>
        <dbReference type="Proteomes" id="UP000093501"/>
    </source>
</evidence>
<dbReference type="Pfam" id="PF07685">
    <property type="entry name" value="GATase_3"/>
    <property type="match status" value="1"/>
</dbReference>